<dbReference type="PROSITE" id="PS51819">
    <property type="entry name" value="VOC"/>
    <property type="match status" value="1"/>
</dbReference>
<dbReference type="KEGG" id="aori:SD37_25610"/>
<dbReference type="PANTHER" id="PTHR36503:SF1">
    <property type="entry name" value="BLR2520 PROTEIN"/>
    <property type="match status" value="1"/>
</dbReference>
<dbReference type="Proteomes" id="UP000093695">
    <property type="component" value="Chromosome"/>
</dbReference>
<dbReference type="PANTHER" id="PTHR36503">
    <property type="entry name" value="BLR2520 PROTEIN"/>
    <property type="match status" value="1"/>
</dbReference>
<dbReference type="InterPro" id="IPR004360">
    <property type="entry name" value="Glyas_Fos-R_dOase_dom"/>
</dbReference>
<evidence type="ECO:0000259" key="1">
    <source>
        <dbReference type="PROSITE" id="PS51819"/>
    </source>
</evidence>
<dbReference type="EMBL" id="CP016174">
    <property type="protein sequence ID" value="ANN18669.1"/>
    <property type="molecule type" value="Genomic_DNA"/>
</dbReference>
<evidence type="ECO:0000313" key="2">
    <source>
        <dbReference type="EMBL" id="ANN18669.1"/>
    </source>
</evidence>
<dbReference type="Gene3D" id="3.10.180.10">
    <property type="entry name" value="2,3-Dihydroxybiphenyl 1,2-Dioxygenase, domain 1"/>
    <property type="match status" value="1"/>
</dbReference>
<sequence>MRQNVHFMTFATADLDAARRFYADALGWHPLADVPGEIIFFQVAPGVVLGLFDAASFTRDLADGSDHPTVSGVTVSHNVDSPEEVRSVVDAMTAAGGTILKEPQPGEFGGIFHAHVRDPNGIVWEIAHNPTWHISEDGTVSLG</sequence>
<dbReference type="Pfam" id="PF00903">
    <property type="entry name" value="Glyoxalase"/>
    <property type="match status" value="1"/>
</dbReference>
<feature type="domain" description="VOC" evidence="1">
    <location>
        <begin position="4"/>
        <end position="129"/>
    </location>
</feature>
<proteinExistence type="predicted"/>
<dbReference type="InterPro" id="IPR029068">
    <property type="entry name" value="Glyas_Bleomycin-R_OHBP_Dase"/>
</dbReference>
<dbReference type="AlphaFoldDB" id="A0A193C2L9"/>
<dbReference type="STRING" id="31958.SD37_25610"/>
<gene>
    <name evidence="2" type="ORF">SD37_25610</name>
</gene>
<dbReference type="SUPFAM" id="SSF54593">
    <property type="entry name" value="Glyoxalase/Bleomycin resistance protein/Dihydroxybiphenyl dioxygenase"/>
    <property type="match status" value="1"/>
</dbReference>
<reference evidence="2 3" key="1">
    <citation type="journal article" date="2015" name="Genome Announc.">
        <title>Draft Genome Sequence of Norvancomycin-Producing Strain Amycolatopsis orientalis CPCC200066.</title>
        <authorList>
            <person name="Lei X."/>
            <person name="Yuan F."/>
            <person name="Shi Y."/>
            <person name="Li X."/>
            <person name="Wang L."/>
            <person name="Hong B."/>
        </authorList>
    </citation>
    <scope>NUCLEOTIDE SEQUENCE [LARGE SCALE GENOMIC DNA]</scope>
    <source>
        <strain evidence="2 3">B-37</strain>
    </source>
</reference>
<accession>A0A193C2L9</accession>
<organism evidence="2 3">
    <name type="scientific">Amycolatopsis orientalis</name>
    <name type="common">Nocardia orientalis</name>
    <dbReference type="NCBI Taxonomy" id="31958"/>
    <lineage>
        <taxon>Bacteria</taxon>
        <taxon>Bacillati</taxon>
        <taxon>Actinomycetota</taxon>
        <taxon>Actinomycetes</taxon>
        <taxon>Pseudonocardiales</taxon>
        <taxon>Pseudonocardiaceae</taxon>
        <taxon>Amycolatopsis</taxon>
    </lineage>
</organism>
<dbReference type="eggNOG" id="COG0346">
    <property type="taxonomic scope" value="Bacteria"/>
</dbReference>
<dbReference type="InterPro" id="IPR037523">
    <property type="entry name" value="VOC_core"/>
</dbReference>
<keyword evidence="3" id="KW-1185">Reference proteome</keyword>
<evidence type="ECO:0000313" key="3">
    <source>
        <dbReference type="Proteomes" id="UP000093695"/>
    </source>
</evidence>
<name>A0A193C2L9_AMYOR</name>
<protein>
    <submittedName>
        <fullName evidence="2">Glyoxalase</fullName>
    </submittedName>
</protein>